<keyword evidence="22" id="KW-1185">Reference proteome</keyword>
<evidence type="ECO:0000256" key="19">
    <source>
        <dbReference type="SAM" id="SignalP"/>
    </source>
</evidence>
<dbReference type="InterPro" id="IPR001245">
    <property type="entry name" value="Ser-Thr/Tyr_kinase_cat_dom"/>
</dbReference>
<dbReference type="EMBL" id="JACGWL010000003">
    <property type="protein sequence ID" value="KAK4406821.1"/>
    <property type="molecule type" value="Genomic_DNA"/>
</dbReference>
<evidence type="ECO:0000256" key="6">
    <source>
        <dbReference type="ARBA" id="ARBA00022679"/>
    </source>
</evidence>
<evidence type="ECO:0000256" key="9">
    <source>
        <dbReference type="ARBA" id="ARBA00022737"/>
    </source>
</evidence>
<dbReference type="FunFam" id="1.10.510.10:FF:000453">
    <property type="entry name" value="LRR receptor-like serine/threonine-protein kinase HSL2"/>
    <property type="match status" value="1"/>
</dbReference>
<evidence type="ECO:0000256" key="4">
    <source>
        <dbReference type="ARBA" id="ARBA00022527"/>
    </source>
</evidence>
<feature type="binding site" evidence="17">
    <location>
        <position position="619"/>
    </location>
    <ligand>
        <name>ATP</name>
        <dbReference type="ChEBI" id="CHEBI:30616"/>
    </ligand>
</feature>
<protein>
    <recommendedName>
        <fullName evidence="3">non-specific serine/threonine protein kinase</fullName>
        <ecNumber evidence="3">2.7.11.1</ecNumber>
    </recommendedName>
</protein>
<evidence type="ECO:0000256" key="3">
    <source>
        <dbReference type="ARBA" id="ARBA00012513"/>
    </source>
</evidence>
<dbReference type="Pfam" id="PF00560">
    <property type="entry name" value="LRR_1"/>
    <property type="match status" value="3"/>
</dbReference>
<keyword evidence="15 21" id="KW-0675">Receptor</keyword>
<feature type="domain" description="Protein kinase" evidence="20">
    <location>
        <begin position="591"/>
        <end position="868"/>
    </location>
</feature>
<dbReference type="GO" id="GO:0004674">
    <property type="term" value="F:protein serine/threonine kinase activity"/>
    <property type="evidence" value="ECO:0007669"/>
    <property type="project" value="UniProtKB-KW"/>
</dbReference>
<reference evidence="21" key="1">
    <citation type="submission" date="2020-06" db="EMBL/GenBank/DDBJ databases">
        <authorList>
            <person name="Li T."/>
            <person name="Hu X."/>
            <person name="Zhang T."/>
            <person name="Song X."/>
            <person name="Zhang H."/>
            <person name="Dai N."/>
            <person name="Sheng W."/>
            <person name="Hou X."/>
            <person name="Wei L."/>
        </authorList>
    </citation>
    <scope>NUCLEOTIDE SEQUENCE</scope>
    <source>
        <strain evidence="21">K16</strain>
        <tissue evidence="21">Leaf</tissue>
    </source>
</reference>
<feature type="signal peptide" evidence="19">
    <location>
        <begin position="1"/>
        <end position="22"/>
    </location>
</feature>
<comment type="caution">
    <text evidence="21">The sequence shown here is derived from an EMBL/GenBank/DDBJ whole genome shotgun (WGS) entry which is preliminary data.</text>
</comment>
<evidence type="ECO:0000256" key="17">
    <source>
        <dbReference type="PROSITE-ProRule" id="PRU10141"/>
    </source>
</evidence>
<keyword evidence="6" id="KW-0808">Transferase</keyword>
<feature type="chain" id="PRO_5042006960" description="non-specific serine/threonine protein kinase" evidence="19">
    <location>
        <begin position="23"/>
        <end position="887"/>
    </location>
</feature>
<name>A0AAE2C2M9_9LAMI</name>
<organism evidence="21 22">
    <name type="scientific">Sesamum angolense</name>
    <dbReference type="NCBI Taxonomy" id="2727404"/>
    <lineage>
        <taxon>Eukaryota</taxon>
        <taxon>Viridiplantae</taxon>
        <taxon>Streptophyta</taxon>
        <taxon>Embryophyta</taxon>
        <taxon>Tracheophyta</taxon>
        <taxon>Spermatophyta</taxon>
        <taxon>Magnoliopsida</taxon>
        <taxon>eudicotyledons</taxon>
        <taxon>Gunneridae</taxon>
        <taxon>Pentapetalae</taxon>
        <taxon>asterids</taxon>
        <taxon>lamiids</taxon>
        <taxon>Lamiales</taxon>
        <taxon>Pedaliaceae</taxon>
        <taxon>Sesamum</taxon>
    </lineage>
</organism>
<dbReference type="FunFam" id="3.80.10.10:FF:000542">
    <property type="entry name" value="Leucine-rich repeat protein kinase family protein"/>
    <property type="match status" value="1"/>
</dbReference>
<dbReference type="PANTHER" id="PTHR45974">
    <property type="entry name" value="RECEPTOR-LIKE PROTEIN 55"/>
    <property type="match status" value="1"/>
</dbReference>
<dbReference type="FunFam" id="3.30.200.20:FF:000328">
    <property type="entry name" value="Leucine-rich repeat protein kinase family protein"/>
    <property type="match status" value="1"/>
</dbReference>
<dbReference type="FunFam" id="3.80.10.10:FF:000363">
    <property type="entry name" value="Leucine-rich repeat family protein"/>
    <property type="match status" value="1"/>
</dbReference>
<keyword evidence="11 21" id="KW-0418">Kinase</keyword>
<dbReference type="SUPFAM" id="SSF56112">
    <property type="entry name" value="Protein kinase-like (PK-like)"/>
    <property type="match status" value="1"/>
</dbReference>
<evidence type="ECO:0000256" key="2">
    <source>
        <dbReference type="ARBA" id="ARBA00008684"/>
    </source>
</evidence>
<dbReference type="PROSITE" id="PS00107">
    <property type="entry name" value="PROTEIN_KINASE_ATP"/>
    <property type="match status" value="1"/>
</dbReference>
<dbReference type="Pfam" id="PF07714">
    <property type="entry name" value="PK_Tyr_Ser-Thr"/>
    <property type="match status" value="1"/>
</dbReference>
<dbReference type="Proteomes" id="UP001289374">
    <property type="component" value="Unassembled WGS sequence"/>
</dbReference>
<evidence type="ECO:0000256" key="11">
    <source>
        <dbReference type="ARBA" id="ARBA00022777"/>
    </source>
</evidence>
<dbReference type="InterPro" id="IPR008271">
    <property type="entry name" value="Ser/Thr_kinase_AS"/>
</dbReference>
<evidence type="ECO:0000256" key="10">
    <source>
        <dbReference type="ARBA" id="ARBA00022741"/>
    </source>
</evidence>
<evidence type="ECO:0000256" key="1">
    <source>
        <dbReference type="ARBA" id="ARBA00004479"/>
    </source>
</evidence>
<dbReference type="PROSITE" id="PS00108">
    <property type="entry name" value="PROTEIN_KINASE_ST"/>
    <property type="match status" value="1"/>
</dbReference>
<keyword evidence="7 18" id="KW-0812">Transmembrane</keyword>
<evidence type="ECO:0000256" key="14">
    <source>
        <dbReference type="ARBA" id="ARBA00023136"/>
    </source>
</evidence>
<keyword evidence="12 17" id="KW-0067">ATP-binding</keyword>
<comment type="similarity">
    <text evidence="2">Belongs to the protein kinase superfamily. Ser/Thr protein kinase family.</text>
</comment>
<keyword evidence="13 18" id="KW-1133">Transmembrane helix</keyword>
<evidence type="ECO:0000256" key="5">
    <source>
        <dbReference type="ARBA" id="ARBA00022614"/>
    </source>
</evidence>
<keyword evidence="10 17" id="KW-0547">Nucleotide-binding</keyword>
<evidence type="ECO:0000313" key="22">
    <source>
        <dbReference type="Proteomes" id="UP001289374"/>
    </source>
</evidence>
<gene>
    <name evidence="21" type="ORF">Sango_0688600</name>
</gene>
<evidence type="ECO:0000256" key="8">
    <source>
        <dbReference type="ARBA" id="ARBA00022729"/>
    </source>
</evidence>
<keyword evidence="4" id="KW-0723">Serine/threonine-protein kinase</keyword>
<evidence type="ECO:0000256" key="15">
    <source>
        <dbReference type="ARBA" id="ARBA00023170"/>
    </source>
</evidence>
<evidence type="ECO:0000313" key="21">
    <source>
        <dbReference type="EMBL" id="KAK4406821.1"/>
    </source>
</evidence>
<dbReference type="InterPro" id="IPR013210">
    <property type="entry name" value="LRR_N_plant-typ"/>
</dbReference>
<dbReference type="InterPro" id="IPR000719">
    <property type="entry name" value="Prot_kinase_dom"/>
</dbReference>
<reference evidence="21" key="2">
    <citation type="journal article" date="2024" name="Plant">
        <title>Genomic evolution and insights into agronomic trait innovations of Sesamum species.</title>
        <authorList>
            <person name="Miao H."/>
            <person name="Wang L."/>
            <person name="Qu L."/>
            <person name="Liu H."/>
            <person name="Sun Y."/>
            <person name="Le M."/>
            <person name="Wang Q."/>
            <person name="Wei S."/>
            <person name="Zheng Y."/>
            <person name="Lin W."/>
            <person name="Duan Y."/>
            <person name="Cao H."/>
            <person name="Xiong S."/>
            <person name="Wang X."/>
            <person name="Wei L."/>
            <person name="Li C."/>
            <person name="Ma Q."/>
            <person name="Ju M."/>
            <person name="Zhao R."/>
            <person name="Li G."/>
            <person name="Mu C."/>
            <person name="Tian Q."/>
            <person name="Mei H."/>
            <person name="Zhang T."/>
            <person name="Gao T."/>
            <person name="Zhang H."/>
        </authorList>
    </citation>
    <scope>NUCLEOTIDE SEQUENCE</scope>
    <source>
        <strain evidence="21">K16</strain>
    </source>
</reference>
<dbReference type="PANTHER" id="PTHR45974:SF266">
    <property type="entry name" value="LEUCINE-RICH REPEAT RECEPTOR PROTEIN KINASE HPCA1"/>
    <property type="match status" value="1"/>
</dbReference>
<keyword evidence="9" id="KW-0677">Repeat</keyword>
<evidence type="ECO:0000256" key="7">
    <source>
        <dbReference type="ARBA" id="ARBA00022692"/>
    </source>
</evidence>
<accession>A0AAE2C2M9</accession>
<comment type="subcellular location">
    <subcellularLocation>
        <location evidence="1">Membrane</location>
        <topology evidence="1">Single-pass type I membrane protein</topology>
    </subcellularLocation>
</comment>
<keyword evidence="5" id="KW-0433">Leucine-rich repeat</keyword>
<keyword evidence="16" id="KW-0325">Glycoprotein</keyword>
<dbReference type="PROSITE" id="PS50011">
    <property type="entry name" value="PROTEIN_KINASE_DOM"/>
    <property type="match status" value="1"/>
</dbReference>
<feature type="transmembrane region" description="Helical" evidence="18">
    <location>
        <begin position="519"/>
        <end position="542"/>
    </location>
</feature>
<dbReference type="InterPro" id="IPR011009">
    <property type="entry name" value="Kinase-like_dom_sf"/>
</dbReference>
<dbReference type="GO" id="GO:0016020">
    <property type="term" value="C:membrane"/>
    <property type="evidence" value="ECO:0007669"/>
    <property type="project" value="UniProtKB-SubCell"/>
</dbReference>
<dbReference type="GO" id="GO:0005524">
    <property type="term" value="F:ATP binding"/>
    <property type="evidence" value="ECO:0007669"/>
    <property type="project" value="UniProtKB-UniRule"/>
</dbReference>
<dbReference type="SMART" id="SM00220">
    <property type="entry name" value="S_TKc"/>
    <property type="match status" value="1"/>
</dbReference>
<dbReference type="InterPro" id="IPR017441">
    <property type="entry name" value="Protein_kinase_ATP_BS"/>
</dbReference>
<proteinExistence type="inferred from homology"/>
<evidence type="ECO:0000256" key="18">
    <source>
        <dbReference type="SAM" id="Phobius"/>
    </source>
</evidence>
<dbReference type="Gene3D" id="3.80.10.10">
    <property type="entry name" value="Ribonuclease Inhibitor"/>
    <property type="match status" value="2"/>
</dbReference>
<dbReference type="AlphaFoldDB" id="A0AAE2C2M9"/>
<dbReference type="EC" id="2.7.11.1" evidence="3"/>
<keyword evidence="14 18" id="KW-0472">Membrane</keyword>
<evidence type="ECO:0000256" key="12">
    <source>
        <dbReference type="ARBA" id="ARBA00022840"/>
    </source>
</evidence>
<evidence type="ECO:0000256" key="16">
    <source>
        <dbReference type="ARBA" id="ARBA00023180"/>
    </source>
</evidence>
<sequence length="887" mass="96605">MMCWRTHLCLLVALVQVFGIAAQTNTDDFVALKSLKDEWENVPPNWDGDDPCGNNWDGISCSNDRIVSITLASINLSGHLSSDIEGLSALQTLDLSYNKGMTGPLPSSIGNLHNLSSLILVGCGFSGPIPSSIGSLQQLVYLSLNSNKFVGEIPPSIGNLSNLYWLDLADNKLSGSIPVSKGSTPGLDMLVHAKHFHFGKNQLSGEIPSQLFSSKLILIHLLLESNQLSGSIPSSLGLVQTLEVVYLASNKLTGPFPNLTGMDLLNYVDLSNNPFDVTGVPPWISSLPSLTSLILENTHVEGQLPVSLFSLFQLQTVALKNNRINGSLNIGSNYSNQLKLIDLQNNLLTHLLNEVVIVPKLCKLVGNPICDEGGTESYCVVPQQTNSSYSTPAENCTPLPCDSDRTASPTCKCAYPYSGNLFFRSPSFSNFGNSTIFASLEEKLMTTFTSHSQPVDSVTVSNPTKNEVGYLVLDLQVFPSGQDHFNRTGISRIGFILSNQTFKPPHLTAGSHKSPSSSIIIGSAVGGSVLFLLLLLAGVYALRQKRRAETAVKKNDPFGSWDPSTSSGGVPQLKGARCFSFEELKKCTNNFSEMNGIGSGGFGKVYKGTLPNGQLVAIKRAQQGSSQGGLEFKTEIELLSRAHHKNLVSLVGFCFDQGEQMLVYEYMINGTLKDSLTGRSGIRLDWTRRLRIALGAARGIQYLHDLADPPIIHRDIKSNNILLDERLNAKVADLGLSKLMGETESGHVTTQVKGTMGYLDPEYYMTQQLTEKSDVYSFGIVLLELLTARSPIERGKYIVREVKVAMDKTKEMYNLQGVLDPIVAANMAPGSIEKFVDLALRCVEESGLNRPMMESYEEAKKGFNHPYTNESLFAYSGGYTPSELEPK</sequence>
<keyword evidence="8 19" id="KW-0732">Signal</keyword>
<evidence type="ECO:0000256" key="13">
    <source>
        <dbReference type="ARBA" id="ARBA00022989"/>
    </source>
</evidence>
<dbReference type="CDD" id="cd14066">
    <property type="entry name" value="STKc_IRAK"/>
    <property type="match status" value="1"/>
</dbReference>
<dbReference type="InterPro" id="IPR001611">
    <property type="entry name" value="Leu-rich_rpt"/>
</dbReference>
<dbReference type="Gene3D" id="1.10.510.10">
    <property type="entry name" value="Transferase(Phosphotransferase) domain 1"/>
    <property type="match status" value="1"/>
</dbReference>
<dbReference type="InterPro" id="IPR032675">
    <property type="entry name" value="LRR_dom_sf"/>
</dbReference>
<dbReference type="Pfam" id="PF08263">
    <property type="entry name" value="LRRNT_2"/>
    <property type="match status" value="1"/>
</dbReference>
<evidence type="ECO:0000259" key="20">
    <source>
        <dbReference type="PROSITE" id="PS50011"/>
    </source>
</evidence>
<dbReference type="Gene3D" id="3.30.200.20">
    <property type="entry name" value="Phosphorylase Kinase, domain 1"/>
    <property type="match status" value="1"/>
</dbReference>
<dbReference type="SUPFAM" id="SSF52058">
    <property type="entry name" value="L domain-like"/>
    <property type="match status" value="2"/>
</dbReference>